<keyword evidence="9" id="KW-1185">Reference proteome</keyword>
<dbReference type="Pfam" id="PF03916">
    <property type="entry name" value="NrfD"/>
    <property type="match status" value="1"/>
</dbReference>
<name>A0ABX1Q939_9RHOO</name>
<feature type="transmembrane region" description="Helical" evidence="7">
    <location>
        <begin position="243"/>
        <end position="264"/>
    </location>
</feature>
<feature type="transmembrane region" description="Helical" evidence="7">
    <location>
        <begin position="112"/>
        <end position="132"/>
    </location>
</feature>
<evidence type="ECO:0008006" key="10">
    <source>
        <dbReference type="Google" id="ProtNLM"/>
    </source>
</evidence>
<feature type="transmembrane region" description="Helical" evidence="7">
    <location>
        <begin position="84"/>
        <end position="106"/>
    </location>
</feature>
<evidence type="ECO:0000313" key="8">
    <source>
        <dbReference type="EMBL" id="NMG73645.1"/>
    </source>
</evidence>
<dbReference type="InterPro" id="IPR052049">
    <property type="entry name" value="Electron_transfer_protein"/>
</dbReference>
<evidence type="ECO:0000256" key="5">
    <source>
        <dbReference type="ARBA" id="ARBA00022989"/>
    </source>
</evidence>
<evidence type="ECO:0000313" key="9">
    <source>
        <dbReference type="Proteomes" id="UP000648984"/>
    </source>
</evidence>
<feature type="transmembrane region" description="Helical" evidence="7">
    <location>
        <begin position="44"/>
        <end position="63"/>
    </location>
</feature>
<evidence type="ECO:0000256" key="1">
    <source>
        <dbReference type="ARBA" id="ARBA00004651"/>
    </source>
</evidence>
<evidence type="ECO:0000256" key="3">
    <source>
        <dbReference type="ARBA" id="ARBA00022475"/>
    </source>
</evidence>
<evidence type="ECO:0000256" key="7">
    <source>
        <dbReference type="SAM" id="Phobius"/>
    </source>
</evidence>
<sequence>MSLKYQTGVRFNHHLGPQETLSFMGEGVGAALFAIAFFTGQWLFAVPGILFVVGAVVALLGHLGNPQRAWRAVTRVGTSWVSRGTLFIGVFVGIATLAVAAGYLGMTALQGPLAFAALVVAVPVMAYAGMLLRSIRAIRLWRGPFVPLAFVAHSLASALTLAWALMPVLAGSDAAPWLQPAAMVSLVASALVSLLHLLRAERSAGVQASFERLFRGDLRSSFIVGGVVCGIVIPLVAMAVLAALAGGGAVTALMLAVALCRLYGDFAYRNGVVLAGAYEPVMPDWPMRSFTPPGAAPACGTAGH</sequence>
<accession>A0ABX1Q939</accession>
<keyword evidence="4 7" id="KW-0812">Transmembrane</keyword>
<evidence type="ECO:0000256" key="2">
    <source>
        <dbReference type="ARBA" id="ARBA00008929"/>
    </source>
</evidence>
<organism evidence="8 9">
    <name type="scientific">Aromatoleum diolicum</name>
    <dbReference type="NCBI Taxonomy" id="75796"/>
    <lineage>
        <taxon>Bacteria</taxon>
        <taxon>Pseudomonadati</taxon>
        <taxon>Pseudomonadota</taxon>
        <taxon>Betaproteobacteria</taxon>
        <taxon>Rhodocyclales</taxon>
        <taxon>Rhodocyclaceae</taxon>
        <taxon>Aromatoleum</taxon>
    </lineage>
</organism>
<dbReference type="Proteomes" id="UP000648984">
    <property type="component" value="Unassembled WGS sequence"/>
</dbReference>
<reference evidence="8 9" key="1">
    <citation type="submission" date="2019-12" db="EMBL/GenBank/DDBJ databases">
        <title>Comparative genomics gives insights into the taxonomy of the Azoarcus-Aromatoleum group and reveals separate origins of nif in the plant-associated Azoarcus and non-plant-associated Aromatoleum sub-groups.</title>
        <authorList>
            <person name="Lafos M."/>
            <person name="Maluk M."/>
            <person name="Batista M."/>
            <person name="Junghare M."/>
            <person name="Carmona M."/>
            <person name="Faoro H."/>
            <person name="Cruz L.M."/>
            <person name="Battistoni F."/>
            <person name="De Souza E."/>
            <person name="Pedrosa F."/>
            <person name="Chen W.-M."/>
            <person name="Poole P.S."/>
            <person name="Dixon R.A."/>
            <person name="James E.K."/>
        </authorList>
    </citation>
    <scope>NUCLEOTIDE SEQUENCE [LARGE SCALE GENOMIC DNA]</scope>
    <source>
        <strain evidence="8 9">22Lin</strain>
    </source>
</reference>
<evidence type="ECO:0000256" key="4">
    <source>
        <dbReference type="ARBA" id="ARBA00022692"/>
    </source>
</evidence>
<dbReference type="Gene3D" id="1.20.1630.10">
    <property type="entry name" value="Formate dehydrogenase/DMSO reductase domain"/>
    <property type="match status" value="1"/>
</dbReference>
<dbReference type="PANTHER" id="PTHR34856:SF2">
    <property type="entry name" value="PROTEIN NRFD"/>
    <property type="match status" value="1"/>
</dbReference>
<protein>
    <recommendedName>
        <fullName evidence="10">DMSO reductase anchor subunit</fullName>
    </recommendedName>
</protein>
<feature type="transmembrane region" description="Helical" evidence="7">
    <location>
        <begin position="21"/>
        <end position="38"/>
    </location>
</feature>
<keyword evidence="6 7" id="KW-0472">Membrane</keyword>
<comment type="similarity">
    <text evidence="2">Belongs to the NrfD family.</text>
</comment>
<keyword evidence="3" id="KW-1003">Cell membrane</keyword>
<feature type="transmembrane region" description="Helical" evidence="7">
    <location>
        <begin position="177"/>
        <end position="198"/>
    </location>
</feature>
<keyword evidence="5 7" id="KW-1133">Transmembrane helix</keyword>
<proteinExistence type="inferred from homology"/>
<evidence type="ECO:0000256" key="6">
    <source>
        <dbReference type="ARBA" id="ARBA00023136"/>
    </source>
</evidence>
<comment type="subcellular location">
    <subcellularLocation>
        <location evidence="1">Cell membrane</location>
        <topology evidence="1">Multi-pass membrane protein</topology>
    </subcellularLocation>
</comment>
<comment type="caution">
    <text evidence="8">The sequence shown here is derived from an EMBL/GenBank/DDBJ whole genome shotgun (WGS) entry which is preliminary data.</text>
</comment>
<dbReference type="RefSeq" id="WP_169258793.1">
    <property type="nucleotide sequence ID" value="NZ_WTVQ01000003.1"/>
</dbReference>
<feature type="transmembrane region" description="Helical" evidence="7">
    <location>
        <begin position="218"/>
        <end position="237"/>
    </location>
</feature>
<dbReference type="InterPro" id="IPR005614">
    <property type="entry name" value="NrfD-like"/>
</dbReference>
<feature type="transmembrane region" description="Helical" evidence="7">
    <location>
        <begin position="144"/>
        <end position="165"/>
    </location>
</feature>
<dbReference type="EMBL" id="WTVQ01000003">
    <property type="protein sequence ID" value="NMG73645.1"/>
    <property type="molecule type" value="Genomic_DNA"/>
</dbReference>
<dbReference type="PANTHER" id="PTHR34856">
    <property type="entry name" value="PROTEIN NRFD"/>
    <property type="match status" value="1"/>
</dbReference>
<gene>
    <name evidence="8" type="ORF">GPA25_02620</name>
</gene>